<feature type="compositionally biased region" description="Basic and acidic residues" evidence="2">
    <location>
        <begin position="80"/>
        <end position="95"/>
    </location>
</feature>
<sequence length="306" mass="35914">MGKRGNNNHQNNDNQKRKKFKVSTGFLDPGTSGIYASCTRRKERLAAQELGQLLEEKIEQYYKEEIEELHSNSKDNTTGETKDHEDSNKEQKVEDLSIEEQLKKELANMKKPQQSKTKDEKKKDILQLIDLNCECMIFFKTRRPIVPEKFVKRIMEDLSDPNDKLKRTRYIQRLTPITNSCSASMEQMIKLANQILAPHFHEPNGRHDYKFSIELTRRNFNTIERNDIINQIVALVCQNGKYQHQVDLKNYEKLIIVECFKNNIGMSVVGGDYLKKYKKYNIQSIFEAKFKDNKINDDKDINKTKN</sequence>
<dbReference type="SMART" id="SM00981">
    <property type="entry name" value="THUMP"/>
    <property type="match status" value="1"/>
</dbReference>
<dbReference type="Gene3D" id="3.30.2300.10">
    <property type="entry name" value="THUMP superfamily"/>
    <property type="match status" value="1"/>
</dbReference>
<dbReference type="GO" id="GO:0006400">
    <property type="term" value="P:tRNA modification"/>
    <property type="evidence" value="ECO:0007669"/>
    <property type="project" value="InterPro"/>
</dbReference>
<dbReference type="PANTHER" id="PTHR13452">
    <property type="entry name" value="THUMP DOMAIN CONTAINING PROTEIN 1-RELATED"/>
    <property type="match status" value="1"/>
</dbReference>
<proteinExistence type="predicted"/>
<dbReference type="SUPFAM" id="SSF143437">
    <property type="entry name" value="THUMP domain-like"/>
    <property type="match status" value="1"/>
</dbReference>
<evidence type="ECO:0000313" key="5">
    <source>
        <dbReference type="Proteomes" id="UP001306508"/>
    </source>
</evidence>
<dbReference type="InterPro" id="IPR040183">
    <property type="entry name" value="THUMPD1-like"/>
</dbReference>
<dbReference type="AlphaFoldDB" id="A0AAN7WSA8"/>
<feature type="region of interest" description="Disordered" evidence="2">
    <location>
        <begin position="1"/>
        <end position="33"/>
    </location>
</feature>
<dbReference type="Pfam" id="PF02926">
    <property type="entry name" value="THUMP"/>
    <property type="match status" value="1"/>
</dbReference>
<dbReference type="FunFam" id="3.30.2300.10:FF:000001">
    <property type="entry name" value="THUMP domain-containing protein 1"/>
    <property type="match status" value="1"/>
</dbReference>
<comment type="caution">
    <text evidence="4">The sequence shown here is derived from an EMBL/GenBank/DDBJ whole genome shotgun (WGS) entry which is preliminary data.</text>
</comment>
<keyword evidence="1" id="KW-0694">RNA-binding</keyword>
<evidence type="ECO:0000313" key="4">
    <source>
        <dbReference type="EMBL" id="KAK5781327.1"/>
    </source>
</evidence>
<dbReference type="PROSITE" id="PS51165">
    <property type="entry name" value="THUMP"/>
    <property type="match status" value="1"/>
</dbReference>
<dbReference type="InterPro" id="IPR004114">
    <property type="entry name" value="THUMP_dom"/>
</dbReference>
<name>A0AAN7WSA8_9SACH</name>
<protein>
    <recommendedName>
        <fullName evidence="3">THUMP domain-containing protein</fullName>
    </recommendedName>
</protein>
<dbReference type="CDD" id="cd11717">
    <property type="entry name" value="THUMP_THUMPD1_like"/>
    <property type="match status" value="1"/>
</dbReference>
<evidence type="ECO:0000259" key="3">
    <source>
        <dbReference type="PROSITE" id="PS51165"/>
    </source>
</evidence>
<dbReference type="PANTHER" id="PTHR13452:SF10">
    <property type="entry name" value="THUMP DOMAIN-CONTAINING PROTEIN 1"/>
    <property type="match status" value="1"/>
</dbReference>
<dbReference type="Proteomes" id="UP001306508">
    <property type="component" value="Unassembled WGS sequence"/>
</dbReference>
<feature type="compositionally biased region" description="Low complexity" evidence="2">
    <location>
        <begin position="1"/>
        <end position="13"/>
    </location>
</feature>
<dbReference type="EMBL" id="JAWIZZ010000036">
    <property type="protein sequence ID" value="KAK5781327.1"/>
    <property type="molecule type" value="Genomic_DNA"/>
</dbReference>
<feature type="region of interest" description="Disordered" evidence="2">
    <location>
        <begin position="66"/>
        <end position="95"/>
    </location>
</feature>
<feature type="domain" description="THUMP" evidence="3">
    <location>
        <begin position="159"/>
        <end position="270"/>
    </location>
</feature>
<accession>A0AAN7WSA8</accession>
<gene>
    <name evidence="4" type="ORF">RI543_001168</name>
</gene>
<organism evidence="4 5">
    <name type="scientific">Arxiozyma heterogenica</name>
    <dbReference type="NCBI Taxonomy" id="278026"/>
    <lineage>
        <taxon>Eukaryota</taxon>
        <taxon>Fungi</taxon>
        <taxon>Dikarya</taxon>
        <taxon>Ascomycota</taxon>
        <taxon>Saccharomycotina</taxon>
        <taxon>Saccharomycetes</taxon>
        <taxon>Saccharomycetales</taxon>
        <taxon>Saccharomycetaceae</taxon>
        <taxon>Arxiozyma</taxon>
    </lineage>
</organism>
<dbReference type="GO" id="GO:0003723">
    <property type="term" value="F:RNA binding"/>
    <property type="evidence" value="ECO:0007669"/>
    <property type="project" value="UniProtKB-UniRule"/>
</dbReference>
<evidence type="ECO:0000256" key="2">
    <source>
        <dbReference type="SAM" id="MobiDB-lite"/>
    </source>
</evidence>
<keyword evidence="5" id="KW-1185">Reference proteome</keyword>
<evidence type="ECO:0000256" key="1">
    <source>
        <dbReference type="PROSITE-ProRule" id="PRU00529"/>
    </source>
</evidence>
<reference evidence="5" key="1">
    <citation type="submission" date="2023-07" db="EMBL/GenBank/DDBJ databases">
        <title>A draft genome of Kazachstania heterogenica Y-27499.</title>
        <authorList>
            <person name="Donic C."/>
            <person name="Kralova J.S."/>
            <person name="Fidel L."/>
            <person name="Ben-Dor S."/>
            <person name="Jung S."/>
        </authorList>
    </citation>
    <scope>NUCLEOTIDE SEQUENCE [LARGE SCALE GENOMIC DNA]</scope>
    <source>
        <strain evidence="5">Y27499</strain>
    </source>
</reference>